<gene>
    <name evidence="14" type="primary">LOC100800981</name>
    <name evidence="13" type="ORF">GLYMA_04G009200</name>
</gene>
<evidence type="ECO:0000256" key="2">
    <source>
        <dbReference type="ARBA" id="ARBA00022723"/>
    </source>
</evidence>
<keyword evidence="15" id="KW-1185">Reference proteome</keyword>
<keyword evidence="7" id="KW-0804">Transcription</keyword>
<dbReference type="KEGG" id="gmx:100800981"/>
<dbReference type="GO" id="GO:0005634">
    <property type="term" value="C:nucleus"/>
    <property type="evidence" value="ECO:0000318"/>
    <property type="project" value="GO_Central"/>
</dbReference>
<dbReference type="Gramene" id="KRH60788">
    <property type="protein sequence ID" value="KRH60788"/>
    <property type="gene ID" value="GLYMA_04G009200"/>
</dbReference>
<dbReference type="eggNOG" id="ENOG502SIK4">
    <property type="taxonomic scope" value="Eukaryota"/>
</dbReference>
<accession>I1JSK5</accession>
<dbReference type="Proteomes" id="UP000008827">
    <property type="component" value="Chromosome 4"/>
</dbReference>
<keyword evidence="3" id="KW-0677">Repeat</keyword>
<evidence type="ECO:0000256" key="3">
    <source>
        <dbReference type="ARBA" id="ARBA00022737"/>
    </source>
</evidence>
<proteinExistence type="predicted"/>
<dbReference type="CDD" id="cd19821">
    <property type="entry name" value="Bbox1_BBX-like"/>
    <property type="match status" value="2"/>
</dbReference>
<dbReference type="OrthoDB" id="153872at2759"/>
<keyword evidence="5" id="KW-0862">Zinc</keyword>
<feature type="transmembrane region" description="Helical" evidence="11">
    <location>
        <begin position="277"/>
        <end position="301"/>
    </location>
</feature>
<evidence type="ECO:0000256" key="4">
    <source>
        <dbReference type="ARBA" id="ARBA00022771"/>
    </source>
</evidence>
<feature type="compositionally biased region" description="Polar residues" evidence="10">
    <location>
        <begin position="111"/>
        <end position="131"/>
    </location>
</feature>
<reference evidence="14" key="2">
    <citation type="submission" date="2018-02" db="UniProtKB">
        <authorList>
            <consortium name="EnsemblPlants"/>
        </authorList>
    </citation>
    <scope>IDENTIFICATION</scope>
    <source>
        <strain evidence="14">Williams 82</strain>
    </source>
</reference>
<dbReference type="RefSeq" id="XP_014629883.1">
    <property type="nucleotide sequence ID" value="XM_014774397.3"/>
</dbReference>
<keyword evidence="11" id="KW-0472">Membrane</keyword>
<dbReference type="InterPro" id="IPR049808">
    <property type="entry name" value="CONSTANS-like_Bbox1"/>
</dbReference>
<evidence type="ECO:0000256" key="8">
    <source>
        <dbReference type="ARBA" id="ARBA00023242"/>
    </source>
</evidence>
<organism evidence="14">
    <name type="scientific">Glycine max</name>
    <name type="common">Soybean</name>
    <name type="synonym">Glycine hispida</name>
    <dbReference type="NCBI Taxonomy" id="3847"/>
    <lineage>
        <taxon>Eukaryota</taxon>
        <taxon>Viridiplantae</taxon>
        <taxon>Streptophyta</taxon>
        <taxon>Embryophyta</taxon>
        <taxon>Tracheophyta</taxon>
        <taxon>Spermatophyta</taxon>
        <taxon>Magnoliopsida</taxon>
        <taxon>eudicotyledons</taxon>
        <taxon>Gunneridae</taxon>
        <taxon>Pentapetalae</taxon>
        <taxon>rosids</taxon>
        <taxon>fabids</taxon>
        <taxon>Fabales</taxon>
        <taxon>Fabaceae</taxon>
        <taxon>Papilionoideae</taxon>
        <taxon>50 kb inversion clade</taxon>
        <taxon>NPAAA clade</taxon>
        <taxon>indigoferoid/millettioid clade</taxon>
        <taxon>Phaseoleae</taxon>
        <taxon>Glycine</taxon>
        <taxon>Glycine subgen. Soja</taxon>
    </lineage>
</organism>
<dbReference type="HOGENOM" id="CLU_872668_0_0_1"/>
<evidence type="ECO:0000313" key="14">
    <source>
        <dbReference type="EnsemblPlants" id="KRH60788"/>
    </source>
</evidence>
<dbReference type="InterPro" id="IPR000315">
    <property type="entry name" value="Znf_B-box"/>
</dbReference>
<evidence type="ECO:0000256" key="9">
    <source>
        <dbReference type="PROSITE-ProRule" id="PRU00024"/>
    </source>
</evidence>
<evidence type="ECO:0000256" key="1">
    <source>
        <dbReference type="ARBA" id="ARBA00004123"/>
    </source>
</evidence>
<evidence type="ECO:0000313" key="15">
    <source>
        <dbReference type="Proteomes" id="UP000008827"/>
    </source>
</evidence>
<keyword evidence="8" id="KW-0539">Nucleus</keyword>
<dbReference type="GeneID" id="100800981"/>
<evidence type="ECO:0000256" key="7">
    <source>
        <dbReference type="ARBA" id="ARBA00023163"/>
    </source>
</evidence>
<sequence>MKIQCAVCDKVEASVFCSADEAALCHSCDRTIHHANKLATKHPRFSLHYPTSQDFPLCDICQERRAYLFCQEDRALLCRECDVPIHRANEHTQKHNRFLLTGVKLSGTSLDPAASSTNCTHGSEGRNNARSRMNRPRSSVSNEENASNSSCKVEDNVASDTGSVSTSSISEYLIETIPGYCFEDLLDASFAPNGFCKNQNYDRHRRFRTKIFKLLGRVWFELRRFQNLNAIDDQLFVKICWKISSFVFVICISFWAPCCILYDFFFILYSRPLFRPLILVFFSIFIGLINNIFWGGVHAFIDMNMNSLNNATEYYVPLS</sequence>
<feature type="domain" description="B box-type" evidence="12">
    <location>
        <begin position="53"/>
        <end position="100"/>
    </location>
</feature>
<keyword evidence="2" id="KW-0479">Metal-binding</keyword>
<dbReference type="EnsemblPlants" id="KRH60788">
    <property type="protein sequence ID" value="KRH60788"/>
    <property type="gene ID" value="GLYMA_04G009200"/>
</dbReference>
<keyword evidence="4 9" id="KW-0863">Zinc-finger</keyword>
<evidence type="ECO:0000256" key="6">
    <source>
        <dbReference type="ARBA" id="ARBA00023015"/>
    </source>
</evidence>
<protein>
    <recommendedName>
        <fullName evidence="12">B box-type domain-containing protein</fullName>
    </recommendedName>
</protein>
<evidence type="ECO:0000256" key="10">
    <source>
        <dbReference type="SAM" id="MobiDB-lite"/>
    </source>
</evidence>
<feature type="transmembrane region" description="Helical" evidence="11">
    <location>
        <begin position="243"/>
        <end position="265"/>
    </location>
</feature>
<name>I1JSK5_SOYBN</name>
<feature type="region of interest" description="Disordered" evidence="10">
    <location>
        <begin position="111"/>
        <end position="163"/>
    </location>
</feature>
<dbReference type="PaxDb" id="3847-GLYMA04G01120.1"/>
<dbReference type="InterPro" id="IPR051979">
    <property type="entry name" value="B-box_zinc_finger"/>
</dbReference>
<keyword evidence="11" id="KW-1133">Transmembrane helix</keyword>
<dbReference type="SMART" id="SM00336">
    <property type="entry name" value="BBOX"/>
    <property type="match status" value="2"/>
</dbReference>
<feature type="compositionally biased region" description="Low complexity" evidence="10">
    <location>
        <begin position="138"/>
        <end position="150"/>
    </location>
</feature>
<dbReference type="Gene3D" id="3.30.160.60">
    <property type="entry name" value="Classic Zinc Finger"/>
    <property type="match status" value="1"/>
</dbReference>
<keyword evidence="6" id="KW-0805">Transcription regulation</keyword>
<reference evidence="13" key="3">
    <citation type="submission" date="2018-07" db="EMBL/GenBank/DDBJ databases">
        <title>WGS assembly of Glycine max.</title>
        <authorList>
            <person name="Schmutz J."/>
            <person name="Cannon S."/>
            <person name="Schlueter J."/>
            <person name="Ma J."/>
            <person name="Mitros T."/>
            <person name="Nelson W."/>
            <person name="Hyten D."/>
            <person name="Song Q."/>
            <person name="Thelen J."/>
            <person name="Cheng J."/>
            <person name="Xu D."/>
            <person name="Hellsten U."/>
            <person name="May G."/>
            <person name="Yu Y."/>
            <person name="Sakurai T."/>
            <person name="Umezawa T."/>
            <person name="Bhattacharyya M."/>
            <person name="Sandhu D."/>
            <person name="Valliyodan B."/>
            <person name="Lindquist E."/>
            <person name="Peto M."/>
            <person name="Grant D."/>
            <person name="Shu S."/>
            <person name="Goodstein D."/>
            <person name="Barry K."/>
            <person name="Futrell-Griggs M."/>
            <person name="Abernathy B."/>
            <person name="Du J."/>
            <person name="Tian Z."/>
            <person name="Zhu L."/>
            <person name="Gill N."/>
            <person name="Joshi T."/>
            <person name="Libault M."/>
            <person name="Sethuraman A."/>
            <person name="Zhang X."/>
            <person name="Shinozaki K."/>
            <person name="Nguyen H."/>
            <person name="Wing R."/>
            <person name="Cregan P."/>
            <person name="Specht J."/>
            <person name="Grimwood J."/>
            <person name="Rokhsar D."/>
            <person name="Stacey G."/>
            <person name="Shoemaker R."/>
            <person name="Jackson S."/>
        </authorList>
    </citation>
    <scope>NUCLEOTIDE SEQUENCE</scope>
    <source>
        <tissue evidence="13">Callus</tissue>
    </source>
</reference>
<evidence type="ECO:0000259" key="12">
    <source>
        <dbReference type="PROSITE" id="PS50119"/>
    </source>
</evidence>
<dbReference type="GO" id="GO:0009640">
    <property type="term" value="P:photomorphogenesis"/>
    <property type="evidence" value="ECO:0000318"/>
    <property type="project" value="GO_Central"/>
</dbReference>
<dbReference type="SMR" id="I1JSK5"/>
<reference evidence="13 14" key="1">
    <citation type="journal article" date="2010" name="Nature">
        <title>Genome sequence of the palaeopolyploid soybean.</title>
        <authorList>
            <person name="Schmutz J."/>
            <person name="Cannon S.B."/>
            <person name="Schlueter J."/>
            <person name="Ma J."/>
            <person name="Mitros T."/>
            <person name="Nelson W."/>
            <person name="Hyten D.L."/>
            <person name="Song Q."/>
            <person name="Thelen J.J."/>
            <person name="Cheng J."/>
            <person name="Xu D."/>
            <person name="Hellsten U."/>
            <person name="May G.D."/>
            <person name="Yu Y."/>
            <person name="Sakurai T."/>
            <person name="Umezawa T."/>
            <person name="Bhattacharyya M.K."/>
            <person name="Sandhu D."/>
            <person name="Valliyodan B."/>
            <person name="Lindquist E."/>
            <person name="Peto M."/>
            <person name="Grant D."/>
            <person name="Shu S."/>
            <person name="Goodstein D."/>
            <person name="Barry K."/>
            <person name="Futrell-Griggs M."/>
            <person name="Abernathy B."/>
            <person name="Du J."/>
            <person name="Tian Z."/>
            <person name="Zhu L."/>
            <person name="Gill N."/>
            <person name="Joshi T."/>
            <person name="Libault M."/>
            <person name="Sethuraman A."/>
            <person name="Zhang X.-C."/>
            <person name="Shinozaki K."/>
            <person name="Nguyen H.T."/>
            <person name="Wing R.A."/>
            <person name="Cregan P."/>
            <person name="Specht J."/>
            <person name="Grimwood J."/>
            <person name="Rokhsar D."/>
            <person name="Stacey G."/>
            <person name="Shoemaker R.C."/>
            <person name="Jackson S.A."/>
        </authorList>
    </citation>
    <scope>NUCLEOTIDE SEQUENCE [LARGE SCALE GENOMIC DNA]</scope>
    <source>
        <strain evidence="14">cv. Williams 82</strain>
        <tissue evidence="13">Callus</tissue>
    </source>
</reference>
<dbReference type="FunFam" id="3.30.160.60:FF:000856">
    <property type="entry name" value="B-box zinc finger protein 21"/>
    <property type="match status" value="1"/>
</dbReference>
<feature type="domain" description="B box-type" evidence="12">
    <location>
        <begin position="1"/>
        <end position="47"/>
    </location>
</feature>
<dbReference type="PROSITE" id="PS50119">
    <property type="entry name" value="ZF_BBOX"/>
    <property type="match status" value="2"/>
</dbReference>
<dbReference type="PANTHER" id="PTHR31832:SF87">
    <property type="entry name" value="B-BOX ZINC FINGER PROTEIN 20"/>
    <property type="match status" value="1"/>
</dbReference>
<dbReference type="GO" id="GO:0008270">
    <property type="term" value="F:zinc ion binding"/>
    <property type="evidence" value="ECO:0007669"/>
    <property type="project" value="UniProtKB-KW"/>
</dbReference>
<dbReference type="OMA" id="NATEYYV"/>
<dbReference type="Pfam" id="PF00643">
    <property type="entry name" value="zf-B_box"/>
    <property type="match status" value="1"/>
</dbReference>
<dbReference type="GO" id="GO:0000976">
    <property type="term" value="F:transcription cis-regulatory region binding"/>
    <property type="evidence" value="ECO:0007669"/>
    <property type="project" value="UniProtKB-ARBA"/>
</dbReference>
<keyword evidence="11" id="KW-0812">Transmembrane</keyword>
<dbReference type="GO" id="GO:0006355">
    <property type="term" value="P:regulation of DNA-templated transcription"/>
    <property type="evidence" value="ECO:0000318"/>
    <property type="project" value="GO_Central"/>
</dbReference>
<dbReference type="PANTHER" id="PTHR31832">
    <property type="entry name" value="B-BOX ZINC FINGER PROTEIN 22"/>
    <property type="match status" value="1"/>
</dbReference>
<dbReference type="EMBL" id="CM000837">
    <property type="protein sequence ID" value="KRH60788.1"/>
    <property type="molecule type" value="Genomic_DNA"/>
</dbReference>
<evidence type="ECO:0000256" key="11">
    <source>
        <dbReference type="SAM" id="Phobius"/>
    </source>
</evidence>
<evidence type="ECO:0000313" key="13">
    <source>
        <dbReference type="EMBL" id="KRH60788.1"/>
    </source>
</evidence>
<dbReference type="AlphaFoldDB" id="I1JSK5"/>
<evidence type="ECO:0000256" key="5">
    <source>
        <dbReference type="ARBA" id="ARBA00022833"/>
    </source>
</evidence>
<comment type="subcellular location">
    <subcellularLocation>
        <location evidence="1">Nucleus</location>
    </subcellularLocation>
</comment>